<reference evidence="1" key="1">
    <citation type="submission" date="2019-09" db="EMBL/GenBank/DDBJ databases">
        <authorList>
            <person name="Rodrigo-Torres L."/>
            <person name="Arahal R. D."/>
            <person name="Lucena T."/>
        </authorList>
    </citation>
    <scope>NUCLEOTIDE SEQUENCE</scope>
    <source>
        <strain evidence="1">ISS653</strain>
    </source>
</reference>
<dbReference type="EMBL" id="CABVMM010000003">
    <property type="protein sequence ID" value="VVU99662.1"/>
    <property type="molecule type" value="Genomic_DNA"/>
</dbReference>
<gene>
    <name evidence="1" type="ORF">FVB9532_00918</name>
</gene>
<proteinExistence type="predicted"/>
<dbReference type="Proteomes" id="UP000356253">
    <property type="component" value="Unassembled WGS sequence"/>
</dbReference>
<keyword evidence="2" id="KW-1185">Reference proteome</keyword>
<evidence type="ECO:0000313" key="1">
    <source>
        <dbReference type="EMBL" id="VVU99662.1"/>
    </source>
</evidence>
<evidence type="ECO:0000313" key="2">
    <source>
        <dbReference type="Proteomes" id="UP000356253"/>
    </source>
</evidence>
<comment type="caution">
    <text evidence="1">The sequence shown here is derived from an EMBL/GenBank/DDBJ whole genome shotgun (WGS) entry which is preliminary data.</text>
</comment>
<name>A0AC61Y6Y0_9FLAO</name>
<protein>
    <submittedName>
        <fullName evidence="1">Uncharacterized protein</fullName>
    </submittedName>
</protein>
<sequence length="588" mass="62979">MKKITLFFALMVTFFSFGQTPIITMIADGDCSGGTPKVVEIYADGTVDFSNYTLQKSANGGEFGSNLNLTELGTVTDEFVYLYKDGETDGGESIFAAEFPSATNTLATTSDAVNFNGDDAIRIILDSDSSVVDQYGNEEDGTGTAWEYKDGYAKRNNGSTPNGAFVVTDWTFNNSALDGQGSCQSATIFEDVIDIATYETTGEGGDAALIITSPADGNIFSPSTTEVTVEFAVSNFTISSSATETNGDGYVQYSTDNGATYINKFDAENIVLADLESGDYTVMIQLVDNDGNELDPTVEDMVTFTIASLNEVSTIAELRAGNDEDYYKLTGEAVITYLRDTRNQKYIQDDTAAILIDDAAGIITGEYNMGDAIQNITGTLSDYNGILQFVPSEDIAAAVSTGNTVAPQIITIAEFNTNYEDYESELIAFENITVSDITDGNGNFQSAKSYEISNGNETSILRTNFSEADYIDSALPTSTINLVGLGAEFNQTAQIYPRNSNDIDANLATKANAKTNFSLYPNPAKGQVTIQTESTNAIQVQVFDILGKQVIAKKVSNGSLNISSLNAGIYLVKVSQNGVASTKKLIVK</sequence>
<organism evidence="1 2">
    <name type="scientific">Mesonia oceanica</name>
    <dbReference type="NCBI Taxonomy" id="2687242"/>
    <lineage>
        <taxon>Bacteria</taxon>
        <taxon>Pseudomonadati</taxon>
        <taxon>Bacteroidota</taxon>
        <taxon>Flavobacteriia</taxon>
        <taxon>Flavobacteriales</taxon>
        <taxon>Flavobacteriaceae</taxon>
        <taxon>Mesonia</taxon>
    </lineage>
</organism>
<accession>A0AC61Y6Y0</accession>